<feature type="compositionally biased region" description="Low complexity" evidence="7">
    <location>
        <begin position="95"/>
        <end position="149"/>
    </location>
</feature>
<dbReference type="GO" id="GO:0045893">
    <property type="term" value="P:positive regulation of DNA-templated transcription"/>
    <property type="evidence" value="ECO:0007669"/>
    <property type="project" value="TreeGrafter"/>
</dbReference>
<feature type="region of interest" description="Disordered" evidence="7">
    <location>
        <begin position="1"/>
        <end position="190"/>
    </location>
</feature>
<dbReference type="InterPro" id="IPR011011">
    <property type="entry name" value="Znf_FYVE_PHD"/>
</dbReference>
<accession>A0AAN9YN87</accession>
<evidence type="ECO:0000256" key="2">
    <source>
        <dbReference type="ARBA" id="ARBA00022723"/>
    </source>
</evidence>
<reference evidence="9 10" key="1">
    <citation type="submission" date="2024-02" db="EMBL/GenBank/DDBJ databases">
        <title>De novo assembly and annotation of 12 fungi associated with fruit tree decline syndrome in Ontario, Canada.</title>
        <authorList>
            <person name="Sulman M."/>
            <person name="Ellouze W."/>
            <person name="Ilyukhin E."/>
        </authorList>
    </citation>
    <scope>NUCLEOTIDE SEQUENCE [LARGE SCALE GENOMIC DNA]</scope>
    <source>
        <strain evidence="9 10">M11/M66-122</strain>
    </source>
</reference>
<evidence type="ECO:0000256" key="7">
    <source>
        <dbReference type="SAM" id="MobiDB-lite"/>
    </source>
</evidence>
<dbReference type="Proteomes" id="UP001320420">
    <property type="component" value="Unassembled WGS sequence"/>
</dbReference>
<dbReference type="InterPro" id="IPR037869">
    <property type="entry name" value="Spp1/CFP1"/>
</dbReference>
<dbReference type="EMBL" id="JAKJXP020000064">
    <property type="protein sequence ID" value="KAK7750411.1"/>
    <property type="molecule type" value="Genomic_DNA"/>
</dbReference>
<dbReference type="PROSITE" id="PS50016">
    <property type="entry name" value="ZF_PHD_2"/>
    <property type="match status" value="1"/>
</dbReference>
<dbReference type="InterPro" id="IPR001965">
    <property type="entry name" value="Znf_PHD"/>
</dbReference>
<keyword evidence="5" id="KW-0539">Nucleus</keyword>
<gene>
    <name evidence="9" type="ORF">SLS62_007599</name>
</gene>
<name>A0AAN9YN87_9PEZI</name>
<evidence type="ECO:0000256" key="1">
    <source>
        <dbReference type="ARBA" id="ARBA00004123"/>
    </source>
</evidence>
<organism evidence="9 10">
    <name type="scientific">Diatrype stigma</name>
    <dbReference type="NCBI Taxonomy" id="117547"/>
    <lineage>
        <taxon>Eukaryota</taxon>
        <taxon>Fungi</taxon>
        <taxon>Dikarya</taxon>
        <taxon>Ascomycota</taxon>
        <taxon>Pezizomycotina</taxon>
        <taxon>Sordariomycetes</taxon>
        <taxon>Xylariomycetidae</taxon>
        <taxon>Xylariales</taxon>
        <taxon>Diatrypaceae</taxon>
        <taxon>Diatrype</taxon>
    </lineage>
</organism>
<evidence type="ECO:0000256" key="4">
    <source>
        <dbReference type="ARBA" id="ARBA00022833"/>
    </source>
</evidence>
<evidence type="ECO:0000313" key="10">
    <source>
        <dbReference type="Proteomes" id="UP001320420"/>
    </source>
</evidence>
<comment type="subcellular location">
    <subcellularLocation>
        <location evidence="1">Nucleus</location>
    </subcellularLocation>
</comment>
<dbReference type="AlphaFoldDB" id="A0AAN9YN87"/>
<keyword evidence="10" id="KW-1185">Reference proteome</keyword>
<feature type="compositionally biased region" description="Low complexity" evidence="7">
    <location>
        <begin position="12"/>
        <end position="24"/>
    </location>
</feature>
<sequence length="540" mass="57965">MSGPDSQDVEMGEATASGAGSGVEESGKGHRDVHNTSTSNTNSNLNPNPNFNKGAGQQTDADALLPHTTLTFEVKQDLDEKSQDHCQSVPPPSSSPVSSSSKMKSSLSAAASKKKGTAATKKGPKKPSTTTTAAATATTTTTSSSISKAPKTKRGAKTMMMMKKKKTGGPTAAKRENGELGEGSSGDDDETDNGPYCLCRGPDDHRWMIGCDVCEDWFHGECVALDKETGEGLVERFVCPNCTDGRRHYTKYKKTCALAGCRRPARLYADDSDPRHHSSVFCGQDHCDAWWAAAIATLPTRAASQKAMEVLTQEDFVGLLASTAAAQGGWKLGDKPFGNIEGLWANGLPTRPDVLSDEEQAFLQASAAERLALGNEIVQYKKMLQLLDWANQRRQAAIEAGRFTKESCGYDARLDTVSVRHQFAAWLDSPEGQATFKSGKLDVPLASSSSLLLTSADGMVVDGGGSDAATGGMCEKKRCKPHAGWYKILTSEVRVLIKETATAAADKLDAEEVVRCEAEVRYERRQLEKNWVEVLDPEGL</sequence>
<evidence type="ECO:0000256" key="3">
    <source>
        <dbReference type="ARBA" id="ARBA00022771"/>
    </source>
</evidence>
<dbReference type="InterPro" id="IPR019786">
    <property type="entry name" value="Zinc_finger_PHD-type_CS"/>
</dbReference>
<feature type="compositionally biased region" description="Basic and acidic residues" evidence="7">
    <location>
        <begin position="25"/>
        <end position="34"/>
    </location>
</feature>
<feature type="compositionally biased region" description="Low complexity" evidence="7">
    <location>
        <begin position="35"/>
        <end position="52"/>
    </location>
</feature>
<dbReference type="GO" id="GO:0048188">
    <property type="term" value="C:Set1C/COMPASS complex"/>
    <property type="evidence" value="ECO:0007669"/>
    <property type="project" value="InterPro"/>
</dbReference>
<dbReference type="SUPFAM" id="SSF57903">
    <property type="entry name" value="FYVE/PHD zinc finger"/>
    <property type="match status" value="1"/>
</dbReference>
<dbReference type="PROSITE" id="PS01359">
    <property type="entry name" value="ZF_PHD_1"/>
    <property type="match status" value="1"/>
</dbReference>
<dbReference type="PANTHER" id="PTHR46174">
    <property type="entry name" value="CXXC-TYPE ZINC FINGER PROTEIN 1"/>
    <property type="match status" value="1"/>
</dbReference>
<dbReference type="InterPro" id="IPR013083">
    <property type="entry name" value="Znf_RING/FYVE/PHD"/>
</dbReference>
<keyword evidence="2" id="KW-0479">Metal-binding</keyword>
<proteinExistence type="predicted"/>
<dbReference type="Gene3D" id="3.30.40.10">
    <property type="entry name" value="Zinc/RING finger domain, C3HC4 (zinc finger)"/>
    <property type="match status" value="1"/>
</dbReference>
<dbReference type="GO" id="GO:0008270">
    <property type="term" value="F:zinc ion binding"/>
    <property type="evidence" value="ECO:0007669"/>
    <property type="project" value="UniProtKB-KW"/>
</dbReference>
<evidence type="ECO:0000313" key="9">
    <source>
        <dbReference type="EMBL" id="KAK7750411.1"/>
    </source>
</evidence>
<keyword evidence="3 6" id="KW-0863">Zinc-finger</keyword>
<dbReference type="SMART" id="SM00249">
    <property type="entry name" value="PHD"/>
    <property type="match status" value="1"/>
</dbReference>
<evidence type="ECO:0000256" key="5">
    <source>
        <dbReference type="ARBA" id="ARBA00023242"/>
    </source>
</evidence>
<dbReference type="PANTHER" id="PTHR46174:SF1">
    <property type="entry name" value="CXXC-TYPE ZINC FINGER PROTEIN 1"/>
    <property type="match status" value="1"/>
</dbReference>
<feature type="compositionally biased region" description="Basic and acidic residues" evidence="7">
    <location>
        <begin position="74"/>
        <end position="84"/>
    </location>
</feature>
<dbReference type="InterPro" id="IPR019787">
    <property type="entry name" value="Znf_PHD-finger"/>
</dbReference>
<comment type="caution">
    <text evidence="9">The sequence shown here is derived from an EMBL/GenBank/DDBJ whole genome shotgun (WGS) entry which is preliminary data.</text>
</comment>
<evidence type="ECO:0000256" key="6">
    <source>
        <dbReference type="PROSITE-ProRule" id="PRU00146"/>
    </source>
</evidence>
<feature type="domain" description="PHD-type" evidence="8">
    <location>
        <begin position="194"/>
        <end position="245"/>
    </location>
</feature>
<protein>
    <recommendedName>
        <fullName evidence="8">PHD-type domain-containing protein</fullName>
    </recommendedName>
</protein>
<dbReference type="Pfam" id="PF00628">
    <property type="entry name" value="PHD"/>
    <property type="match status" value="1"/>
</dbReference>
<evidence type="ECO:0000259" key="8">
    <source>
        <dbReference type="PROSITE" id="PS50016"/>
    </source>
</evidence>
<feature type="compositionally biased region" description="Basic residues" evidence="7">
    <location>
        <begin position="150"/>
        <end position="167"/>
    </location>
</feature>
<keyword evidence="4" id="KW-0862">Zinc</keyword>